<dbReference type="PANTHER" id="PTHR15454">
    <property type="entry name" value="NISCHARIN RELATED"/>
    <property type="match status" value="1"/>
</dbReference>
<dbReference type="PANTHER" id="PTHR15454:SF56">
    <property type="entry name" value="PROTEIN PHOSPHATASE 1 REGULATORY SUBUNIT 7-RELATED"/>
    <property type="match status" value="1"/>
</dbReference>
<evidence type="ECO:0008006" key="7">
    <source>
        <dbReference type="Google" id="ProtNLM"/>
    </source>
</evidence>
<evidence type="ECO:0000256" key="4">
    <source>
        <dbReference type="SAM" id="MobiDB-lite"/>
    </source>
</evidence>
<dbReference type="SUPFAM" id="SSF52075">
    <property type="entry name" value="Outer arm dynein light chain 1"/>
    <property type="match status" value="1"/>
</dbReference>
<proteinExistence type="predicted"/>
<evidence type="ECO:0000313" key="5">
    <source>
        <dbReference type="EMBL" id="CAJ1398090.1"/>
    </source>
</evidence>
<reference evidence="5" key="1">
    <citation type="submission" date="2023-08" db="EMBL/GenBank/DDBJ databases">
        <authorList>
            <person name="Chen Y."/>
            <person name="Shah S."/>
            <person name="Dougan E. K."/>
            <person name="Thang M."/>
            <person name="Chan C."/>
        </authorList>
    </citation>
    <scope>NUCLEOTIDE SEQUENCE</scope>
</reference>
<dbReference type="InterPro" id="IPR032675">
    <property type="entry name" value="LRR_dom_sf"/>
</dbReference>
<keyword evidence="2" id="KW-0677">Repeat</keyword>
<dbReference type="Proteomes" id="UP001178507">
    <property type="component" value="Unassembled WGS sequence"/>
</dbReference>
<feature type="compositionally biased region" description="Basic and acidic residues" evidence="4">
    <location>
        <begin position="849"/>
        <end position="860"/>
    </location>
</feature>
<evidence type="ECO:0000256" key="3">
    <source>
        <dbReference type="SAM" id="Coils"/>
    </source>
</evidence>
<comment type="caution">
    <text evidence="5">The sequence shown here is derived from an EMBL/GenBank/DDBJ whole genome shotgun (WGS) entry which is preliminary data.</text>
</comment>
<feature type="region of interest" description="Disordered" evidence="4">
    <location>
        <begin position="830"/>
        <end position="860"/>
    </location>
</feature>
<keyword evidence="6" id="KW-1185">Reference proteome</keyword>
<keyword evidence="3" id="KW-0175">Coiled coil</keyword>
<protein>
    <recommendedName>
        <fullName evidence="7">Leucine-rich repeat and coiled-coil domain-containing protein 1</fullName>
    </recommendedName>
</protein>
<feature type="coiled-coil region" evidence="3">
    <location>
        <begin position="632"/>
        <end position="659"/>
    </location>
</feature>
<sequence>MALHRDGRPETVRGELRLLRCGLRSLQECEGLRAPEAQRLVSLQLHGNCLSTLRGLDAACPLLEQLIISSNDLQSLDGLQGLQRLRILDVSSNCLSGFHGLHSPILEELRAAYNQISGLGGLQHLRGPQSRLRLLDLRDNAVAHLGELLYLGGLPLEDLRLQSPGGRRGNPICRLPGYRSAALCACPDLQLLDEELAEREGVVPLAVLPDWPVQPQPQATPKAAPCEPDASMAQELRLWRDERKAAAEASANFRAMLQQAEARMANQSSPKISQHMQHELRLVASEAKRRQAMTRELKAKLSESSSELQAAKASQRLCHVEALAAKSRAHGSQRRRAEAALEEETCAALCATLGRHGEEAAAELWEANLQADALLAGLQEETQALAEARGQLSSQRAMQRKLQALRPEDRLAQEDQSQARCRAEAAACAAAQESAEDARRLLAADLQAEASELQRVEEACVGSRQQTSRLAQDLRHTRDSLREELQGAEKRLQELERQRELQGKDQELQRVAAETTFRQRHRQLLEEGRALQAEIHADRKLLASKEQLLHRHAQCVQDSQLQAGTLEEALDASRAQELVAQEQMAAANAAFQSAAHQLALAQAFLVRHRKEREQHAVEEALLRSDFVPMQLLQEEQQRLAAVRREHLELRTRLSDTEAEERFAAESLSQAEEPQRLQKQLVDLEDWAAKTAADFQRADQKMDAVQRETQTLQEKVRLQQELRSKRTADWQRADAEVEARVQDAWAEEEAAQDLEEALQEEKHQLQKEAEQFDADLLWLESSVDEATQAWREAPSAQMMLEAQEAESMRQAQEAEAHLASLGRALAKELQKHREANRSLQGAVESEERELEGYIREEKVEQ</sequence>
<accession>A0AA36N477</accession>
<dbReference type="GO" id="GO:0005737">
    <property type="term" value="C:cytoplasm"/>
    <property type="evidence" value="ECO:0007669"/>
    <property type="project" value="TreeGrafter"/>
</dbReference>
<keyword evidence="1" id="KW-0433">Leucine-rich repeat</keyword>
<dbReference type="EMBL" id="CAUJNA010003289">
    <property type="protein sequence ID" value="CAJ1398090.1"/>
    <property type="molecule type" value="Genomic_DNA"/>
</dbReference>
<evidence type="ECO:0000256" key="1">
    <source>
        <dbReference type="ARBA" id="ARBA00022614"/>
    </source>
</evidence>
<feature type="coiled-coil region" evidence="3">
    <location>
        <begin position="464"/>
        <end position="505"/>
    </location>
</feature>
<gene>
    <name evidence="5" type="ORF">EVOR1521_LOCUS21961</name>
</gene>
<name>A0AA36N477_9DINO</name>
<dbReference type="InterPro" id="IPR001611">
    <property type="entry name" value="Leu-rich_rpt"/>
</dbReference>
<organism evidence="5 6">
    <name type="scientific">Effrenium voratum</name>
    <dbReference type="NCBI Taxonomy" id="2562239"/>
    <lineage>
        <taxon>Eukaryota</taxon>
        <taxon>Sar</taxon>
        <taxon>Alveolata</taxon>
        <taxon>Dinophyceae</taxon>
        <taxon>Suessiales</taxon>
        <taxon>Symbiodiniaceae</taxon>
        <taxon>Effrenium</taxon>
    </lineage>
</organism>
<feature type="non-terminal residue" evidence="5">
    <location>
        <position position="860"/>
    </location>
</feature>
<dbReference type="Gene3D" id="3.80.10.10">
    <property type="entry name" value="Ribonuclease Inhibitor"/>
    <property type="match status" value="2"/>
</dbReference>
<dbReference type="PROSITE" id="PS51450">
    <property type="entry name" value="LRR"/>
    <property type="match status" value="1"/>
</dbReference>
<dbReference type="AlphaFoldDB" id="A0AA36N477"/>
<evidence type="ECO:0000313" key="6">
    <source>
        <dbReference type="Proteomes" id="UP001178507"/>
    </source>
</evidence>
<evidence type="ECO:0000256" key="2">
    <source>
        <dbReference type="ARBA" id="ARBA00022737"/>
    </source>
</evidence>